<reference evidence="3 4" key="1">
    <citation type="submission" date="2024-03" db="EMBL/GenBank/DDBJ databases">
        <title>The Acrasis kona genome and developmental transcriptomes reveal deep origins of eukaryotic multicellular pathways.</title>
        <authorList>
            <person name="Sheikh S."/>
            <person name="Fu C.-J."/>
            <person name="Brown M.W."/>
            <person name="Baldauf S.L."/>
        </authorList>
    </citation>
    <scope>NUCLEOTIDE SEQUENCE [LARGE SCALE GENOMIC DNA]</scope>
    <source>
        <strain evidence="3 4">ATCC MYA-3509</strain>
    </source>
</reference>
<dbReference type="PANTHER" id="PTHR24121:SF21">
    <property type="entry name" value="ANKYRIN REPEAT FAMILY PROTEIN"/>
    <property type="match status" value="1"/>
</dbReference>
<dbReference type="AlphaFoldDB" id="A0AAW2YLZ4"/>
<dbReference type="InterPro" id="IPR002110">
    <property type="entry name" value="Ankyrin_rpt"/>
</dbReference>
<organism evidence="3 4">
    <name type="scientific">Acrasis kona</name>
    <dbReference type="NCBI Taxonomy" id="1008807"/>
    <lineage>
        <taxon>Eukaryota</taxon>
        <taxon>Discoba</taxon>
        <taxon>Heterolobosea</taxon>
        <taxon>Tetramitia</taxon>
        <taxon>Eutetramitia</taxon>
        <taxon>Acrasidae</taxon>
        <taxon>Acrasis</taxon>
    </lineage>
</organism>
<dbReference type="PROSITE" id="PS50088">
    <property type="entry name" value="ANK_REPEAT"/>
    <property type="match status" value="1"/>
</dbReference>
<dbReference type="InterPro" id="IPR036770">
    <property type="entry name" value="Ankyrin_rpt-contain_sf"/>
</dbReference>
<evidence type="ECO:0000256" key="2">
    <source>
        <dbReference type="SAM" id="MobiDB-lite"/>
    </source>
</evidence>
<dbReference type="Proteomes" id="UP001431209">
    <property type="component" value="Unassembled WGS sequence"/>
</dbReference>
<keyword evidence="4" id="KW-1185">Reference proteome</keyword>
<accession>A0AAW2YLZ4</accession>
<name>A0AAW2YLZ4_9EUKA</name>
<feature type="repeat" description="ANK" evidence="1">
    <location>
        <begin position="476"/>
        <end position="509"/>
    </location>
</feature>
<dbReference type="Gene3D" id="1.25.40.20">
    <property type="entry name" value="Ankyrin repeat-containing domain"/>
    <property type="match status" value="2"/>
</dbReference>
<evidence type="ECO:0000256" key="1">
    <source>
        <dbReference type="PROSITE-ProRule" id="PRU00023"/>
    </source>
</evidence>
<feature type="region of interest" description="Disordered" evidence="2">
    <location>
        <begin position="525"/>
        <end position="551"/>
    </location>
</feature>
<comment type="caution">
    <text evidence="3">The sequence shown here is derived from an EMBL/GenBank/DDBJ whole genome shotgun (WGS) entry which is preliminary data.</text>
</comment>
<dbReference type="SMART" id="SM00248">
    <property type="entry name" value="ANK"/>
    <property type="match status" value="3"/>
</dbReference>
<sequence>MLFKKFNFDVEPVIEMMVSDEYEMSYHIDCFPHNFFENCNKFKTGDGDTIMHLVARNNTDRKGGLSFHGFGIVKCMLSNNIDPLIKNHKGETPLEILLRRTKLDEIITLFSDLDHKCSDGETIYVKLVRSNGTALKSIKKQDLCPNEKYDGNMNILHIAADAAGSNILSFEYLSELFPHLLLLVDDKGRSPLSIIMSKMVNLKVNPYNFDFTNIINKSIYSDRVVMPLEILIHSSHSSSIDALLNYLMVAEISTLSRALSDGRTLLHAAAMVHNSNKVCNTLISLMQNDEEWLNQKYQNKNAAELALFSVGNISLYKLISKRIPAMSSSTKHQIELLISGGHFVCILQNYKPDLKDYPEILRGAILSPEFSCVESKVVTFMNKNKKEFEKLLWQQTDARDSTDPCIFNLVCLHGHIKMIKSILKWFTGDIFKADGHTGNNCLHYVTTSSFEDRGALLKLFSSCENFKKAVDQQNNNGDTPIHLAYAKNDMEMASVLQIEYECNVNIKNIKNQLPEDLTMKEESSLEIQESNSKKRKLDDLESEQDDVNKLAGKRARRKVVVNIPN</sequence>
<evidence type="ECO:0000313" key="3">
    <source>
        <dbReference type="EMBL" id="KAL0478383.1"/>
    </source>
</evidence>
<proteinExistence type="predicted"/>
<dbReference type="SUPFAM" id="SSF48403">
    <property type="entry name" value="Ankyrin repeat"/>
    <property type="match status" value="1"/>
</dbReference>
<dbReference type="PANTHER" id="PTHR24121">
    <property type="entry name" value="NO MECHANORECEPTOR POTENTIAL C, ISOFORM D-RELATED"/>
    <property type="match status" value="1"/>
</dbReference>
<gene>
    <name evidence="3" type="ORF">AKO1_000272</name>
</gene>
<protein>
    <submittedName>
        <fullName evidence="3">Uncharacterized protein</fullName>
    </submittedName>
</protein>
<dbReference type="EMBL" id="JAOPGA020000371">
    <property type="protein sequence ID" value="KAL0478383.1"/>
    <property type="molecule type" value="Genomic_DNA"/>
</dbReference>
<keyword evidence="1" id="KW-0040">ANK repeat</keyword>
<evidence type="ECO:0000313" key="4">
    <source>
        <dbReference type="Proteomes" id="UP001431209"/>
    </source>
</evidence>
<dbReference type="Pfam" id="PF00023">
    <property type="entry name" value="Ank"/>
    <property type="match status" value="1"/>
</dbReference>